<dbReference type="AlphaFoldDB" id="A0A6C0JMB9"/>
<dbReference type="EMBL" id="MN740404">
    <property type="protein sequence ID" value="QHU04814.1"/>
    <property type="molecule type" value="Genomic_DNA"/>
</dbReference>
<dbReference type="SUPFAM" id="SSF51120">
    <property type="entry name" value="beta-Roll"/>
    <property type="match status" value="1"/>
</dbReference>
<feature type="compositionally biased region" description="Gly residues" evidence="1">
    <location>
        <begin position="32"/>
        <end position="63"/>
    </location>
</feature>
<evidence type="ECO:0000313" key="2">
    <source>
        <dbReference type="EMBL" id="QHU04814.1"/>
    </source>
</evidence>
<proteinExistence type="predicted"/>
<dbReference type="InterPro" id="IPR011049">
    <property type="entry name" value="Serralysin-like_metalloprot_C"/>
</dbReference>
<evidence type="ECO:0000256" key="1">
    <source>
        <dbReference type="SAM" id="MobiDB-lite"/>
    </source>
</evidence>
<feature type="compositionally biased region" description="Acidic residues" evidence="1">
    <location>
        <begin position="1"/>
        <end position="12"/>
    </location>
</feature>
<sequence>MSGPDADADADASPDAVPDAVPDAGGAVPGPSAGGAGPSAGGAGPSAGGAGPSAGGGGGGGGKTVTPEQKEKECNELVMAAATKKLNDGFANMSGKIAECSKRIIRTICQVIQKEYSQNLTKDVIANLKKYLTEFAQDKVKLEELFFYYEEETSKPVTKQEEEASICDVTLTRGKIDPLQIQSLQKLNTNAIADFVTDHICDYIKSEDGKQMLFNFVDALRRRFDIFMEKENKSKGQKIIIELLGPLASSVRNSFKMKLLTGELNKTLKLTLLERLEIVDGNKGEDEVRKMIKTQINKMRTELTALETAASDKNNWKVEYKTGGGAGANAVAGGAGANAVAGGASANAVAGGGSANAVAGGASANAVAGGASASTKTIGGSKRRQFCSTKKSKKTNRKRTKKYNCITNI</sequence>
<reference evidence="2" key="1">
    <citation type="journal article" date="2020" name="Nature">
        <title>Giant virus diversity and host interactions through global metagenomics.</title>
        <authorList>
            <person name="Schulz F."/>
            <person name="Roux S."/>
            <person name="Paez-Espino D."/>
            <person name="Jungbluth S."/>
            <person name="Walsh D.A."/>
            <person name="Denef V.J."/>
            <person name="McMahon K.D."/>
            <person name="Konstantinidis K.T."/>
            <person name="Eloe-Fadrosh E.A."/>
            <person name="Kyrpides N.C."/>
            <person name="Woyke T."/>
        </authorList>
    </citation>
    <scope>NUCLEOTIDE SEQUENCE</scope>
    <source>
        <strain evidence="2">GVMAG-M-3300027708-5</strain>
    </source>
</reference>
<accession>A0A6C0JMB9</accession>
<protein>
    <submittedName>
        <fullName evidence="2">Uncharacterized protein</fullName>
    </submittedName>
</protein>
<feature type="region of interest" description="Disordered" evidence="1">
    <location>
        <begin position="372"/>
        <end position="402"/>
    </location>
</feature>
<feature type="compositionally biased region" description="Low complexity" evidence="1">
    <location>
        <begin position="13"/>
        <end position="31"/>
    </location>
</feature>
<feature type="compositionally biased region" description="Basic residues" evidence="1">
    <location>
        <begin position="381"/>
        <end position="402"/>
    </location>
</feature>
<name>A0A6C0JMB9_9ZZZZ</name>
<feature type="region of interest" description="Disordered" evidence="1">
    <location>
        <begin position="1"/>
        <end position="69"/>
    </location>
</feature>
<organism evidence="2">
    <name type="scientific">viral metagenome</name>
    <dbReference type="NCBI Taxonomy" id="1070528"/>
    <lineage>
        <taxon>unclassified sequences</taxon>
        <taxon>metagenomes</taxon>
        <taxon>organismal metagenomes</taxon>
    </lineage>
</organism>